<dbReference type="Gene3D" id="3.40.50.2300">
    <property type="match status" value="1"/>
</dbReference>
<dbReference type="EMBL" id="NEVL01000004">
    <property type="protein sequence ID" value="OZI33218.1"/>
    <property type="molecule type" value="Genomic_DNA"/>
</dbReference>
<dbReference type="InterPro" id="IPR001789">
    <property type="entry name" value="Sig_transdc_resp-reg_receiver"/>
</dbReference>
<name>A0A261S770_9BORD</name>
<organism evidence="4 5">
    <name type="scientific">Bordetella genomosp. 1</name>
    <dbReference type="NCBI Taxonomy" id="1395607"/>
    <lineage>
        <taxon>Bacteria</taxon>
        <taxon>Pseudomonadati</taxon>
        <taxon>Pseudomonadota</taxon>
        <taxon>Betaproteobacteria</taxon>
        <taxon>Burkholderiales</taxon>
        <taxon>Alcaligenaceae</taxon>
        <taxon>Bordetella</taxon>
    </lineage>
</organism>
<dbReference type="SMART" id="SM00448">
    <property type="entry name" value="REC"/>
    <property type="match status" value="1"/>
</dbReference>
<feature type="modified residue" description="4-aspartylphosphate" evidence="2">
    <location>
        <position position="67"/>
    </location>
</feature>
<dbReference type="AlphaFoldDB" id="A0A261S770"/>
<gene>
    <name evidence="4" type="ORF">CEG14_20490</name>
</gene>
<dbReference type="PROSITE" id="PS50110">
    <property type="entry name" value="RESPONSE_REGULATORY"/>
    <property type="match status" value="1"/>
</dbReference>
<accession>A0A261S770</accession>
<evidence type="ECO:0000313" key="5">
    <source>
        <dbReference type="Proteomes" id="UP000217005"/>
    </source>
</evidence>
<dbReference type="GO" id="GO:0000160">
    <property type="term" value="P:phosphorelay signal transduction system"/>
    <property type="evidence" value="ECO:0007669"/>
    <property type="project" value="InterPro"/>
</dbReference>
<comment type="caution">
    <text evidence="4">The sequence shown here is derived from an EMBL/GenBank/DDBJ whole genome shotgun (WGS) entry which is preliminary data.</text>
</comment>
<evidence type="ECO:0000313" key="4">
    <source>
        <dbReference type="EMBL" id="OZI33218.1"/>
    </source>
</evidence>
<proteinExistence type="predicted"/>
<evidence type="ECO:0000256" key="2">
    <source>
        <dbReference type="PROSITE-ProRule" id="PRU00169"/>
    </source>
</evidence>
<dbReference type="CDD" id="cd00156">
    <property type="entry name" value="REC"/>
    <property type="match status" value="1"/>
</dbReference>
<dbReference type="PANTHER" id="PTHR44591">
    <property type="entry name" value="STRESS RESPONSE REGULATOR PROTEIN 1"/>
    <property type="match status" value="1"/>
</dbReference>
<evidence type="ECO:0000259" key="3">
    <source>
        <dbReference type="PROSITE" id="PS50110"/>
    </source>
</evidence>
<reference evidence="4 5" key="1">
    <citation type="submission" date="2017-05" db="EMBL/GenBank/DDBJ databases">
        <title>Complete and WGS of Bordetella genogroups.</title>
        <authorList>
            <person name="Spilker T."/>
            <person name="LiPuma J."/>
        </authorList>
    </citation>
    <scope>NUCLEOTIDE SEQUENCE [LARGE SCALE GENOMIC DNA]</scope>
    <source>
        <strain evidence="4 5">AU17610</strain>
    </source>
</reference>
<evidence type="ECO:0000256" key="1">
    <source>
        <dbReference type="ARBA" id="ARBA00022553"/>
    </source>
</evidence>
<dbReference type="InterPro" id="IPR050595">
    <property type="entry name" value="Bact_response_regulator"/>
</dbReference>
<dbReference type="OrthoDB" id="9179585at2"/>
<feature type="domain" description="Response regulatory" evidence="3">
    <location>
        <begin position="17"/>
        <end position="133"/>
    </location>
</feature>
<dbReference type="Pfam" id="PF00072">
    <property type="entry name" value="Response_reg"/>
    <property type="match status" value="1"/>
</dbReference>
<protein>
    <recommendedName>
        <fullName evidence="3">Response regulatory domain-containing protein</fullName>
    </recommendedName>
</protein>
<dbReference type="PANTHER" id="PTHR44591:SF3">
    <property type="entry name" value="RESPONSE REGULATORY DOMAIN-CONTAINING PROTEIN"/>
    <property type="match status" value="1"/>
</dbReference>
<dbReference type="SUPFAM" id="SSF52172">
    <property type="entry name" value="CheY-like"/>
    <property type="match status" value="1"/>
</dbReference>
<keyword evidence="1 2" id="KW-0597">Phosphoprotein</keyword>
<dbReference type="InterPro" id="IPR011006">
    <property type="entry name" value="CheY-like_superfamily"/>
</dbReference>
<dbReference type="Proteomes" id="UP000217005">
    <property type="component" value="Unassembled WGS sequence"/>
</dbReference>
<sequence>MRRSGIFQPCNGSRAMRVLIVDDDAMTAELTAECLTMDSSVSVRTVGDGASAMRVVSEFTPDVILLDVELPDISGLELAPQLKVACRECTPRVIIFSGSVPEAEPNFLPAGVDAWLTKPAHLDQLLDCIFRPMGARSRPW</sequence>